<evidence type="ECO:0000256" key="2">
    <source>
        <dbReference type="SAM" id="Phobius"/>
    </source>
</evidence>
<feature type="non-terminal residue" evidence="4">
    <location>
        <position position="178"/>
    </location>
</feature>
<evidence type="ECO:0000313" key="5">
    <source>
        <dbReference type="Proteomes" id="UP000485058"/>
    </source>
</evidence>
<dbReference type="InterPro" id="IPR016181">
    <property type="entry name" value="Acyl_CoA_acyltransferase"/>
</dbReference>
<gene>
    <name evidence="4" type="ORF">HaLaN_17632</name>
</gene>
<protein>
    <submittedName>
        <fullName evidence="4">N-acetyltransferase domain-containing protein</fullName>
    </submittedName>
</protein>
<keyword evidence="2" id="KW-0812">Transmembrane</keyword>
<dbReference type="EMBL" id="BLLF01001647">
    <property type="protein sequence ID" value="GFH20500.1"/>
    <property type="molecule type" value="Genomic_DNA"/>
</dbReference>
<dbReference type="InterPro" id="IPR050769">
    <property type="entry name" value="NAT_camello-type"/>
</dbReference>
<name>A0A699ZH41_HAELA</name>
<comment type="caution">
    <text evidence="4">The sequence shown here is derived from an EMBL/GenBank/DDBJ whole genome shotgun (WGS) entry which is preliminary data.</text>
</comment>
<keyword evidence="2" id="KW-1133">Transmembrane helix</keyword>
<dbReference type="PANTHER" id="PTHR13947">
    <property type="entry name" value="GNAT FAMILY N-ACETYLTRANSFERASE"/>
    <property type="match status" value="1"/>
</dbReference>
<dbReference type="SUPFAM" id="SSF55729">
    <property type="entry name" value="Acyl-CoA N-acyltransferases (Nat)"/>
    <property type="match status" value="1"/>
</dbReference>
<accession>A0A699ZH41</accession>
<reference evidence="4 5" key="1">
    <citation type="submission" date="2020-02" db="EMBL/GenBank/DDBJ databases">
        <title>Draft genome sequence of Haematococcus lacustris strain NIES-144.</title>
        <authorList>
            <person name="Morimoto D."/>
            <person name="Nakagawa S."/>
            <person name="Yoshida T."/>
            <person name="Sawayama S."/>
        </authorList>
    </citation>
    <scope>NUCLEOTIDE SEQUENCE [LARGE SCALE GENOMIC DNA]</scope>
    <source>
        <strain evidence="4 5">NIES-144</strain>
    </source>
</reference>
<sequence length="178" mass="19284">MVEAAPKVNIREFQSGDQDRVLYMGQWAERGLLEWLLGHGSVLLPLCLATTSGAVYFIGPLLVYSSLNRKMQAIIAKSEMRDIRTNWASHNSRAFLVADLAGQVVGATAVHLGSVDYPSEAPVTEDDLQGSVASIFRMTIDSSVRRAGIGSKLLSAAEEYAKARGYQSMLLHTANQAA</sequence>
<dbReference type="Pfam" id="PF00583">
    <property type="entry name" value="Acetyltransf_1"/>
    <property type="match status" value="1"/>
</dbReference>
<evidence type="ECO:0000259" key="3">
    <source>
        <dbReference type="PROSITE" id="PS51186"/>
    </source>
</evidence>
<keyword evidence="5" id="KW-1185">Reference proteome</keyword>
<keyword evidence="2" id="KW-0472">Membrane</keyword>
<dbReference type="Gene3D" id="3.40.630.30">
    <property type="match status" value="1"/>
</dbReference>
<dbReference type="PANTHER" id="PTHR13947:SF37">
    <property type="entry name" value="LD18367P"/>
    <property type="match status" value="1"/>
</dbReference>
<organism evidence="4 5">
    <name type="scientific">Haematococcus lacustris</name>
    <name type="common">Green alga</name>
    <name type="synonym">Haematococcus pluvialis</name>
    <dbReference type="NCBI Taxonomy" id="44745"/>
    <lineage>
        <taxon>Eukaryota</taxon>
        <taxon>Viridiplantae</taxon>
        <taxon>Chlorophyta</taxon>
        <taxon>core chlorophytes</taxon>
        <taxon>Chlorophyceae</taxon>
        <taxon>CS clade</taxon>
        <taxon>Chlamydomonadales</taxon>
        <taxon>Haematococcaceae</taxon>
        <taxon>Haematococcus</taxon>
    </lineage>
</organism>
<dbReference type="Proteomes" id="UP000485058">
    <property type="component" value="Unassembled WGS sequence"/>
</dbReference>
<feature type="domain" description="N-acetyltransferase" evidence="3">
    <location>
        <begin position="56"/>
        <end position="178"/>
    </location>
</feature>
<proteinExistence type="predicted"/>
<dbReference type="PROSITE" id="PS51186">
    <property type="entry name" value="GNAT"/>
    <property type="match status" value="1"/>
</dbReference>
<evidence type="ECO:0000313" key="4">
    <source>
        <dbReference type="EMBL" id="GFH20500.1"/>
    </source>
</evidence>
<feature type="transmembrane region" description="Helical" evidence="2">
    <location>
        <begin position="42"/>
        <end position="64"/>
    </location>
</feature>
<dbReference type="CDD" id="cd04301">
    <property type="entry name" value="NAT_SF"/>
    <property type="match status" value="1"/>
</dbReference>
<dbReference type="GO" id="GO:0008080">
    <property type="term" value="F:N-acetyltransferase activity"/>
    <property type="evidence" value="ECO:0007669"/>
    <property type="project" value="InterPro"/>
</dbReference>
<evidence type="ECO:0000256" key="1">
    <source>
        <dbReference type="ARBA" id="ARBA00022679"/>
    </source>
</evidence>
<keyword evidence="1 4" id="KW-0808">Transferase</keyword>
<dbReference type="InterPro" id="IPR000182">
    <property type="entry name" value="GNAT_dom"/>
</dbReference>
<dbReference type="AlphaFoldDB" id="A0A699ZH41"/>